<sequence>MSTITTLTAAELDAVNGAWGASRYTYIKVGGNGGNGGDGVGGVTGVATGNIRNSFAVPVSVNNGSANGTGGNGGAGGNAY</sequence>
<organism evidence="1 2">
    <name type="scientific">Belnapia mucosa</name>
    <dbReference type="NCBI Taxonomy" id="2804532"/>
    <lineage>
        <taxon>Bacteria</taxon>
        <taxon>Pseudomonadati</taxon>
        <taxon>Pseudomonadota</taxon>
        <taxon>Alphaproteobacteria</taxon>
        <taxon>Acetobacterales</taxon>
        <taxon>Roseomonadaceae</taxon>
        <taxon>Belnapia</taxon>
    </lineage>
</organism>
<dbReference type="EMBL" id="JAEUXJ010000018">
    <property type="protein sequence ID" value="MBL6458703.1"/>
    <property type="molecule type" value="Genomic_DNA"/>
</dbReference>
<evidence type="ECO:0008006" key="3">
    <source>
        <dbReference type="Google" id="ProtNLM"/>
    </source>
</evidence>
<keyword evidence="2" id="KW-1185">Reference proteome</keyword>
<accession>A0ABS1VAM5</accession>
<reference evidence="1 2" key="1">
    <citation type="submission" date="2021-01" db="EMBL/GenBank/DDBJ databases">
        <title>Belnapia mucosa sp. nov. and Belnapia arida sp. nov., isolated from the Tabernas Desert (Almeria, Spain).</title>
        <authorList>
            <person name="Molina-Menor E."/>
            <person name="Vidal-Verdu A."/>
            <person name="Calonge A."/>
            <person name="Satari L."/>
            <person name="Pereto Magraner J."/>
            <person name="Porcar Miralles M."/>
        </authorList>
    </citation>
    <scope>NUCLEOTIDE SEQUENCE [LARGE SCALE GENOMIC DNA]</scope>
    <source>
        <strain evidence="1 2">T6</strain>
    </source>
</reference>
<evidence type="ECO:0000313" key="1">
    <source>
        <dbReference type="EMBL" id="MBL6458703.1"/>
    </source>
</evidence>
<evidence type="ECO:0000313" key="2">
    <source>
        <dbReference type="Proteomes" id="UP000606490"/>
    </source>
</evidence>
<proteinExistence type="predicted"/>
<comment type="caution">
    <text evidence="1">The sequence shown here is derived from an EMBL/GenBank/DDBJ whole genome shotgun (WGS) entry which is preliminary data.</text>
</comment>
<protein>
    <recommendedName>
        <fullName evidence="3">PE-PGRS family protein</fullName>
    </recommendedName>
</protein>
<gene>
    <name evidence="1" type="ORF">JMJ55_25545</name>
</gene>
<name>A0ABS1VAM5_9PROT</name>
<dbReference type="Proteomes" id="UP000606490">
    <property type="component" value="Unassembled WGS sequence"/>
</dbReference>
<dbReference type="RefSeq" id="WP_202828446.1">
    <property type="nucleotide sequence ID" value="NZ_JAEUXJ010000018.1"/>
</dbReference>